<dbReference type="GO" id="GO:0005524">
    <property type="term" value="F:ATP binding"/>
    <property type="evidence" value="ECO:0007669"/>
    <property type="project" value="UniProtKB-UniRule"/>
</dbReference>
<protein>
    <submittedName>
        <fullName evidence="7 8">Ubiquitin-conjugating enzyme E2 U isoform X1</fullName>
    </submittedName>
</protein>
<reference evidence="7 8" key="1">
    <citation type="submission" date="2025-04" db="UniProtKB">
        <authorList>
            <consortium name="RefSeq"/>
        </authorList>
    </citation>
    <scope>IDENTIFICATION</scope>
</reference>
<dbReference type="OrthoDB" id="9978460at2759"/>
<dbReference type="InterPro" id="IPR016135">
    <property type="entry name" value="UBQ-conjugating_enzyme/RWD"/>
</dbReference>
<dbReference type="CDD" id="cd23806">
    <property type="entry name" value="UBCc_UBE2U"/>
    <property type="match status" value="1"/>
</dbReference>
<dbReference type="SMART" id="SM00212">
    <property type="entry name" value="UBCc"/>
    <property type="match status" value="1"/>
</dbReference>
<dbReference type="CTD" id="148581"/>
<dbReference type="FunFam" id="3.10.110.10:FF:000166">
    <property type="entry name" value="Ubiquitin conjugating enzyme E2 U"/>
    <property type="match status" value="1"/>
</dbReference>
<evidence type="ECO:0000259" key="5">
    <source>
        <dbReference type="PROSITE" id="PS50127"/>
    </source>
</evidence>
<proteinExistence type="inferred from homology"/>
<keyword evidence="4" id="KW-0067">ATP-binding</keyword>
<evidence type="ECO:0000256" key="1">
    <source>
        <dbReference type="ARBA" id="ARBA00022679"/>
    </source>
</evidence>
<dbReference type="InterPro" id="IPR023313">
    <property type="entry name" value="UBQ-conjugating_AS"/>
</dbReference>
<dbReference type="InterPro" id="IPR050113">
    <property type="entry name" value="Ub_conjugating_enzyme"/>
</dbReference>
<organism evidence="6 7">
    <name type="scientific">Geotrypetes seraphini</name>
    <name type="common">Gaboon caecilian</name>
    <name type="synonym">Caecilia seraphini</name>
    <dbReference type="NCBI Taxonomy" id="260995"/>
    <lineage>
        <taxon>Eukaryota</taxon>
        <taxon>Metazoa</taxon>
        <taxon>Chordata</taxon>
        <taxon>Craniata</taxon>
        <taxon>Vertebrata</taxon>
        <taxon>Euteleostomi</taxon>
        <taxon>Amphibia</taxon>
        <taxon>Gymnophiona</taxon>
        <taxon>Geotrypetes</taxon>
    </lineage>
</organism>
<dbReference type="PROSITE" id="PS50127">
    <property type="entry name" value="UBC_2"/>
    <property type="match status" value="1"/>
</dbReference>
<dbReference type="KEGG" id="gsh:117347395"/>
<name>A0A6P8NZB7_GEOSA</name>
<dbReference type="GO" id="GO:0016740">
    <property type="term" value="F:transferase activity"/>
    <property type="evidence" value="ECO:0007669"/>
    <property type="project" value="UniProtKB-KW"/>
</dbReference>
<dbReference type="GeneID" id="117347395"/>
<feature type="active site" description="Glycyl thioester intermediate" evidence="3">
    <location>
        <position position="89"/>
    </location>
</feature>
<keyword evidence="6" id="KW-1185">Reference proteome</keyword>
<evidence type="ECO:0000313" key="6">
    <source>
        <dbReference type="Proteomes" id="UP000515159"/>
    </source>
</evidence>
<gene>
    <name evidence="7 8" type="primary">UBE2U</name>
</gene>
<feature type="domain" description="UBC core" evidence="5">
    <location>
        <begin position="4"/>
        <end position="154"/>
    </location>
</feature>
<keyword evidence="1" id="KW-0808">Transferase</keyword>
<dbReference type="AlphaFoldDB" id="A0A6P8NZB7"/>
<evidence type="ECO:0000256" key="2">
    <source>
        <dbReference type="ARBA" id="ARBA00022786"/>
    </source>
</evidence>
<sequence length="304" mass="34880">MHSRAYLLLEREYLELKEADLHGIFVTPVRDNLLEWIATVQGLKDSIWEGAIFQLSLKYTDKYNNVPPCVTFNTIPFHPNVNKTSGKPCIDFLDKLEEWNTRLTMTNILLTIQVVMLSNPIMENPVNLEAAEMQQNNPLLYRKVVFDCVRASKHLNAGIIEDCTSTLTIPLAQTGSAEQHFRKIHNISFEDYHMTWSEIATTKVKIPVLRDPTVLWSYPNFEEPNKKEVNPKVSPASQELLGNLSEAEVTDKNLLGMNEIKPTYQCHITQGHSTNDKHEYESWEEEVDYLVAWTNTLSSTVLED</sequence>
<accession>A0A6P8NZB7</accession>
<comment type="similarity">
    <text evidence="4">Belongs to the ubiquitin-conjugating enzyme family.</text>
</comment>
<dbReference type="SUPFAM" id="SSF54495">
    <property type="entry name" value="UBC-like"/>
    <property type="match status" value="1"/>
</dbReference>
<evidence type="ECO:0000313" key="7">
    <source>
        <dbReference type="RefSeq" id="XP_033774160.1"/>
    </source>
</evidence>
<dbReference type="RefSeq" id="XP_033774168.1">
    <property type="nucleotide sequence ID" value="XM_033918277.1"/>
</dbReference>
<dbReference type="Gene3D" id="3.10.110.10">
    <property type="entry name" value="Ubiquitin Conjugating Enzyme"/>
    <property type="match status" value="1"/>
</dbReference>
<dbReference type="InterPro" id="IPR000608">
    <property type="entry name" value="UBC"/>
</dbReference>
<dbReference type="RefSeq" id="XP_033774160.1">
    <property type="nucleotide sequence ID" value="XM_033918269.1"/>
</dbReference>
<keyword evidence="2 4" id="KW-0833">Ubl conjugation pathway</keyword>
<evidence type="ECO:0000313" key="8">
    <source>
        <dbReference type="RefSeq" id="XP_033774168.1"/>
    </source>
</evidence>
<keyword evidence="4" id="KW-0547">Nucleotide-binding</keyword>
<dbReference type="Pfam" id="PF00179">
    <property type="entry name" value="UQ_con"/>
    <property type="match status" value="1"/>
</dbReference>
<dbReference type="PROSITE" id="PS00183">
    <property type="entry name" value="UBC_1"/>
    <property type="match status" value="1"/>
</dbReference>
<evidence type="ECO:0000256" key="3">
    <source>
        <dbReference type="PROSITE-ProRule" id="PRU10133"/>
    </source>
</evidence>
<dbReference type="Proteomes" id="UP000515159">
    <property type="component" value="Chromosome 1"/>
</dbReference>
<dbReference type="PANTHER" id="PTHR24067">
    <property type="entry name" value="UBIQUITIN-CONJUGATING ENZYME E2"/>
    <property type="match status" value="1"/>
</dbReference>
<evidence type="ECO:0000256" key="4">
    <source>
        <dbReference type="RuleBase" id="RU362109"/>
    </source>
</evidence>